<dbReference type="InterPro" id="IPR007307">
    <property type="entry name" value="Ltv1"/>
</dbReference>
<name>A0A0K9Q1P2_ZOSMR</name>
<dbReference type="OMA" id="TKEFLFM"/>
<feature type="compositionally biased region" description="Acidic residues" evidence="2">
    <location>
        <begin position="204"/>
        <end position="217"/>
    </location>
</feature>
<dbReference type="EMBL" id="LFYR01000216">
    <property type="protein sequence ID" value="KMZ75079.1"/>
    <property type="molecule type" value="Genomic_DNA"/>
</dbReference>
<dbReference type="GO" id="GO:0030688">
    <property type="term" value="C:preribosome, small subunit precursor"/>
    <property type="evidence" value="ECO:0000318"/>
    <property type="project" value="GO_Central"/>
</dbReference>
<protein>
    <recommendedName>
        <fullName evidence="5">Protein LTV1 homolog</fullName>
    </recommendedName>
</protein>
<dbReference type="PANTHER" id="PTHR21531:SF0">
    <property type="entry name" value="PROTEIN LTV1 HOMOLOG"/>
    <property type="match status" value="1"/>
</dbReference>
<keyword evidence="4" id="KW-1185">Reference proteome</keyword>
<proteinExistence type="inferred from homology"/>
<dbReference type="OrthoDB" id="5852896at2759"/>
<evidence type="ECO:0000256" key="1">
    <source>
        <dbReference type="ARBA" id="ARBA00009078"/>
    </source>
</evidence>
<feature type="region of interest" description="Disordered" evidence="2">
    <location>
        <begin position="204"/>
        <end position="223"/>
    </location>
</feature>
<feature type="region of interest" description="Disordered" evidence="2">
    <location>
        <begin position="448"/>
        <end position="490"/>
    </location>
</feature>
<dbReference type="GO" id="GO:0000056">
    <property type="term" value="P:ribosomal small subunit export from nucleus"/>
    <property type="evidence" value="ECO:0000318"/>
    <property type="project" value="GO_Central"/>
</dbReference>
<feature type="compositionally biased region" description="Basic and acidic residues" evidence="2">
    <location>
        <begin position="453"/>
        <end position="479"/>
    </location>
</feature>
<dbReference type="GO" id="GO:0005829">
    <property type="term" value="C:cytosol"/>
    <property type="evidence" value="ECO:0000318"/>
    <property type="project" value="GO_Central"/>
</dbReference>
<evidence type="ECO:0000256" key="2">
    <source>
        <dbReference type="SAM" id="MobiDB-lite"/>
    </source>
</evidence>
<organism evidence="3 4">
    <name type="scientific">Zostera marina</name>
    <name type="common">Eelgrass</name>
    <dbReference type="NCBI Taxonomy" id="29655"/>
    <lineage>
        <taxon>Eukaryota</taxon>
        <taxon>Viridiplantae</taxon>
        <taxon>Streptophyta</taxon>
        <taxon>Embryophyta</taxon>
        <taxon>Tracheophyta</taxon>
        <taxon>Spermatophyta</taxon>
        <taxon>Magnoliopsida</taxon>
        <taxon>Liliopsida</taxon>
        <taxon>Zosteraceae</taxon>
        <taxon>Zostera</taxon>
    </lineage>
</organism>
<dbReference type="GO" id="GO:0005634">
    <property type="term" value="C:nucleus"/>
    <property type="evidence" value="ECO:0000318"/>
    <property type="project" value="GO_Central"/>
</dbReference>
<gene>
    <name evidence="3" type="ORF">ZOSMA_11G01050</name>
</gene>
<dbReference type="AlphaFoldDB" id="A0A0K9Q1P2"/>
<evidence type="ECO:0000313" key="3">
    <source>
        <dbReference type="EMBL" id="KMZ75079.1"/>
    </source>
</evidence>
<accession>A0A0K9Q1P2</accession>
<dbReference type="GO" id="GO:0042274">
    <property type="term" value="P:ribosomal small subunit biogenesis"/>
    <property type="evidence" value="ECO:0000318"/>
    <property type="project" value="GO_Central"/>
</dbReference>
<evidence type="ECO:0008006" key="5">
    <source>
        <dbReference type="Google" id="ProtNLM"/>
    </source>
</evidence>
<comment type="similarity">
    <text evidence="1">Belongs to the LTV1 family.</text>
</comment>
<sequence length="513" mass="58117">MGRKSSKKFIDKKNAATFHLMARDTFEEVCDTQNNGHVFVRVDNNTCPQPTAFQEFCDDEDYQSSIFADASEDRKPTKVPDKVRKEILELGLPDDGYNYLLHLRDIKNSSAGSYIVNNPNTRMDLVPLDVKAYDASKVRIKQNGPGSDVDDDSSLSIAKKIVDVKLHRAIDEEVAKLLEDGDLSVFGSDNEDLEEDFVVKANLDSEEEQEEEEEVDGGDAKEVKEGSVGFGKKISVDTWLDEITVKKDGGVEKEICVNSWLKASYDNESDENEFGMEELRPIRPLDKEFDLLALREYDVDSDDDFPHRGEKEVEALTVKLNSSLKERLDGLAQHANPDHNKYIVPRDSSDAGILRKCAEYAEMYSQEDEDKNTVVIYEESSDESVVWDCESILTTHSNFDNHPGIIQNPVNPRKKNIITLKGKEKLPVDFLPNNKKVTAEKVKKNSGFGLELPQKKRLPEESKEEKKQRKNAVKEEKREARRSKKELKSLYKCEGERAQKVAAFSGPSTIHLM</sequence>
<dbReference type="Proteomes" id="UP000036987">
    <property type="component" value="Unassembled WGS sequence"/>
</dbReference>
<evidence type="ECO:0000313" key="4">
    <source>
        <dbReference type="Proteomes" id="UP000036987"/>
    </source>
</evidence>
<dbReference type="PANTHER" id="PTHR21531">
    <property type="entry name" value="LOW-TEMPERATURE VIABILITY PROTEIN LTV1-RELATED"/>
    <property type="match status" value="1"/>
</dbReference>
<reference evidence="4" key="1">
    <citation type="journal article" date="2016" name="Nature">
        <title>The genome of the seagrass Zostera marina reveals angiosperm adaptation to the sea.</title>
        <authorList>
            <person name="Olsen J.L."/>
            <person name="Rouze P."/>
            <person name="Verhelst B."/>
            <person name="Lin Y.-C."/>
            <person name="Bayer T."/>
            <person name="Collen J."/>
            <person name="Dattolo E."/>
            <person name="De Paoli E."/>
            <person name="Dittami S."/>
            <person name="Maumus F."/>
            <person name="Michel G."/>
            <person name="Kersting A."/>
            <person name="Lauritano C."/>
            <person name="Lohaus R."/>
            <person name="Toepel M."/>
            <person name="Tonon T."/>
            <person name="Vanneste K."/>
            <person name="Amirebrahimi M."/>
            <person name="Brakel J."/>
            <person name="Bostroem C."/>
            <person name="Chovatia M."/>
            <person name="Grimwood J."/>
            <person name="Jenkins J.W."/>
            <person name="Jueterbock A."/>
            <person name="Mraz A."/>
            <person name="Stam W.T."/>
            <person name="Tice H."/>
            <person name="Bornberg-Bauer E."/>
            <person name="Green P.J."/>
            <person name="Pearson G.A."/>
            <person name="Procaccini G."/>
            <person name="Duarte C.M."/>
            <person name="Schmutz J."/>
            <person name="Reusch T.B.H."/>
            <person name="Van de Peer Y."/>
        </authorList>
    </citation>
    <scope>NUCLEOTIDE SEQUENCE [LARGE SCALE GENOMIC DNA]</scope>
    <source>
        <strain evidence="4">cv. Finnish</strain>
    </source>
</reference>
<comment type="caution">
    <text evidence="3">The sequence shown here is derived from an EMBL/GenBank/DDBJ whole genome shotgun (WGS) entry which is preliminary data.</text>
</comment>
<dbReference type="STRING" id="29655.A0A0K9Q1P2"/>